<evidence type="ECO:0000256" key="8">
    <source>
        <dbReference type="ARBA" id="ARBA00022989"/>
    </source>
</evidence>
<evidence type="ECO:0000256" key="7">
    <source>
        <dbReference type="ARBA" id="ARBA00022832"/>
    </source>
</evidence>
<keyword evidence="11 14" id="KW-0275">Fatty acid biosynthesis</keyword>
<dbReference type="AlphaFoldDB" id="A0AA43TS45"/>
<evidence type="ECO:0000256" key="12">
    <source>
        <dbReference type="ARBA" id="ARBA00023239"/>
    </source>
</evidence>
<dbReference type="Pfam" id="PF04387">
    <property type="entry name" value="PTPLA"/>
    <property type="match status" value="1"/>
</dbReference>
<evidence type="ECO:0000256" key="5">
    <source>
        <dbReference type="ARBA" id="ARBA00022516"/>
    </source>
</evidence>
<dbReference type="GO" id="GO:0102158">
    <property type="term" value="F:very-long-chain (3R)-3-hydroxyacyl-CoA dehydratase activity"/>
    <property type="evidence" value="ECO:0007669"/>
    <property type="project" value="UniProtKB-EC"/>
</dbReference>
<comment type="caution">
    <text evidence="15">The sequence shown here is derived from an EMBL/GenBank/DDBJ whole genome shotgun (WGS) entry which is preliminary data.</text>
</comment>
<keyword evidence="16" id="KW-1185">Reference proteome</keyword>
<comment type="similarity">
    <text evidence="3 14">Belongs to the very long-chain fatty acids dehydratase HACD family.</text>
</comment>
<sequence>MTAPASLTRPRPPTASPSTTYLLLYNLVSAILWLTILGRLLLLLTLAPSPAHIHTYAALGPFTRNVQSLALLEILHSATGAVRSPLSTTVMQVASRVVLVWVVVEGFRGYGAEEEGGWSNPRRIRLVGLGTV</sequence>
<dbReference type="InterPro" id="IPR007482">
    <property type="entry name" value="Tyr_Pase-like_PTPLA"/>
</dbReference>
<keyword evidence="6 14" id="KW-0812">Transmembrane</keyword>
<dbReference type="EC" id="4.2.1.134" evidence="4 14"/>
<keyword evidence="8 14" id="KW-1133">Transmembrane helix</keyword>
<comment type="catalytic activity">
    <reaction evidence="13 14">
        <text>a very-long-chain (3R)-3-hydroxyacyl-CoA = a very-long-chain (2E)-enoyl-CoA + H2O</text>
        <dbReference type="Rhea" id="RHEA:45812"/>
        <dbReference type="ChEBI" id="CHEBI:15377"/>
        <dbReference type="ChEBI" id="CHEBI:83728"/>
        <dbReference type="ChEBI" id="CHEBI:85440"/>
        <dbReference type="EC" id="4.2.1.134"/>
    </reaction>
</comment>
<evidence type="ECO:0000256" key="9">
    <source>
        <dbReference type="ARBA" id="ARBA00023098"/>
    </source>
</evidence>
<evidence type="ECO:0000256" key="4">
    <source>
        <dbReference type="ARBA" id="ARBA00013122"/>
    </source>
</evidence>
<proteinExistence type="inferred from homology"/>
<organism evidence="15 16">
    <name type="scientific">Ramalina farinacea</name>
    <dbReference type="NCBI Taxonomy" id="258253"/>
    <lineage>
        <taxon>Eukaryota</taxon>
        <taxon>Fungi</taxon>
        <taxon>Dikarya</taxon>
        <taxon>Ascomycota</taxon>
        <taxon>Pezizomycotina</taxon>
        <taxon>Lecanoromycetes</taxon>
        <taxon>OSLEUM clade</taxon>
        <taxon>Lecanoromycetidae</taxon>
        <taxon>Lecanorales</taxon>
        <taxon>Lecanorineae</taxon>
        <taxon>Ramalinaceae</taxon>
        <taxon>Ramalina</taxon>
    </lineage>
</organism>
<evidence type="ECO:0000256" key="1">
    <source>
        <dbReference type="ARBA" id="ARBA00004141"/>
    </source>
</evidence>
<evidence type="ECO:0000256" key="10">
    <source>
        <dbReference type="ARBA" id="ARBA00023136"/>
    </source>
</evidence>
<dbReference type="EMBL" id="JAPUFD010000009">
    <property type="protein sequence ID" value="MDI1489436.1"/>
    <property type="molecule type" value="Genomic_DNA"/>
</dbReference>
<evidence type="ECO:0000256" key="13">
    <source>
        <dbReference type="ARBA" id="ARBA00036671"/>
    </source>
</evidence>
<gene>
    <name evidence="15" type="ORF">OHK93_008714</name>
</gene>
<comment type="subcellular location">
    <subcellularLocation>
        <location evidence="14">Endoplasmic reticulum membrane</location>
        <topology evidence="14">Multi-pass membrane protein</topology>
    </subcellularLocation>
    <subcellularLocation>
        <location evidence="1">Membrane</location>
        <topology evidence="1">Multi-pass membrane protein</topology>
    </subcellularLocation>
</comment>
<evidence type="ECO:0000256" key="6">
    <source>
        <dbReference type="ARBA" id="ARBA00022692"/>
    </source>
</evidence>
<keyword evidence="7 14" id="KW-0276">Fatty acid metabolism</keyword>
<keyword evidence="9 14" id="KW-0443">Lipid metabolism</keyword>
<evidence type="ECO:0000313" key="15">
    <source>
        <dbReference type="EMBL" id="MDI1489436.1"/>
    </source>
</evidence>
<reference evidence="15" key="1">
    <citation type="journal article" date="2023" name="Genome Biol. Evol.">
        <title>First Whole Genome Sequence and Flow Cytometry Genome Size Data for the Lichen-Forming Fungus Ramalina farinacea (Ascomycota).</title>
        <authorList>
            <person name="Llewellyn T."/>
            <person name="Mian S."/>
            <person name="Hill R."/>
            <person name="Leitch I.J."/>
            <person name="Gaya E."/>
        </authorList>
    </citation>
    <scope>NUCLEOTIDE SEQUENCE</scope>
    <source>
        <strain evidence="15">LIQ254RAFAR</strain>
    </source>
</reference>
<protein>
    <recommendedName>
        <fullName evidence="4 14">Very-long-chain (3R)-3-hydroxyacyl-CoA dehydratase</fullName>
        <ecNumber evidence="4 14">4.2.1.134</ecNumber>
    </recommendedName>
</protein>
<accession>A0AA43TS45</accession>
<keyword evidence="10 14" id="KW-0472">Membrane</keyword>
<comment type="pathway">
    <text evidence="2 14">Lipid metabolism; fatty acid biosynthesis.</text>
</comment>
<keyword evidence="5 14" id="KW-0444">Lipid biosynthesis</keyword>
<dbReference type="PANTHER" id="PTHR11035">
    <property type="entry name" value="VERY-LONG-CHAIN (3R)-3-HYDROXYACYL-COA DEHYDRATASE"/>
    <property type="match status" value="1"/>
</dbReference>
<evidence type="ECO:0000256" key="2">
    <source>
        <dbReference type="ARBA" id="ARBA00005194"/>
    </source>
</evidence>
<evidence type="ECO:0000256" key="14">
    <source>
        <dbReference type="RuleBase" id="RU363109"/>
    </source>
</evidence>
<name>A0AA43TS45_9LECA</name>
<evidence type="ECO:0000313" key="16">
    <source>
        <dbReference type="Proteomes" id="UP001161017"/>
    </source>
</evidence>
<dbReference type="Proteomes" id="UP001161017">
    <property type="component" value="Unassembled WGS sequence"/>
</dbReference>
<dbReference type="GO" id="GO:0030148">
    <property type="term" value="P:sphingolipid biosynthetic process"/>
    <property type="evidence" value="ECO:0007669"/>
    <property type="project" value="TreeGrafter"/>
</dbReference>
<evidence type="ECO:0000256" key="3">
    <source>
        <dbReference type="ARBA" id="ARBA00007811"/>
    </source>
</evidence>
<dbReference type="GO" id="GO:0030497">
    <property type="term" value="P:fatty acid elongation"/>
    <property type="evidence" value="ECO:0007669"/>
    <property type="project" value="TreeGrafter"/>
</dbReference>
<comment type="function">
    <text evidence="14">Catalyzes the third of the four reactions of the long-chain fatty acids elongation cycle. This endoplasmic reticulum-bound enzymatic process, allows the addition of two carbons to the chain of long- and very long-chain fatty acids/VLCFAs per cycle. This enzyme catalyzes the dehydration of the 3-hydroxyacyl-CoA intermediate into trans-2,3-enoyl-CoA, within each cycle of fatty acid elongation. Thereby, it participates to the production of VLCFAs of different chain lengths that are involved in multiple biological processes as precursors of membrane lipids and lipid mediators.</text>
</comment>
<feature type="transmembrane region" description="Helical" evidence="14">
    <location>
        <begin position="20"/>
        <end position="42"/>
    </location>
</feature>
<dbReference type="GO" id="GO:0005789">
    <property type="term" value="C:endoplasmic reticulum membrane"/>
    <property type="evidence" value="ECO:0007669"/>
    <property type="project" value="UniProtKB-SubCell"/>
</dbReference>
<evidence type="ECO:0000256" key="11">
    <source>
        <dbReference type="ARBA" id="ARBA00023160"/>
    </source>
</evidence>
<keyword evidence="14" id="KW-0256">Endoplasmic reticulum</keyword>
<dbReference type="GO" id="GO:0042761">
    <property type="term" value="P:very long-chain fatty acid biosynthetic process"/>
    <property type="evidence" value="ECO:0007669"/>
    <property type="project" value="TreeGrafter"/>
</dbReference>
<keyword evidence="12 14" id="KW-0456">Lyase</keyword>
<comment type="caution">
    <text evidence="14">Lacks conserved residue(s) required for the propagation of feature annotation.</text>
</comment>
<dbReference type="PANTHER" id="PTHR11035:SF3">
    <property type="entry name" value="VERY-LONG-CHAIN (3R)-3-HYDROXYACYL-COA DEHYDRATASE"/>
    <property type="match status" value="1"/>
</dbReference>